<dbReference type="InterPro" id="IPR003593">
    <property type="entry name" value="AAA+_ATPase"/>
</dbReference>
<dbReference type="GO" id="GO:0006355">
    <property type="term" value="P:regulation of DNA-templated transcription"/>
    <property type="evidence" value="ECO:0007669"/>
    <property type="project" value="InterPro"/>
</dbReference>
<dbReference type="PROSITE" id="PS00676">
    <property type="entry name" value="SIGMA54_INTERACT_2"/>
    <property type="match status" value="1"/>
</dbReference>
<dbReference type="Gene3D" id="3.40.50.300">
    <property type="entry name" value="P-loop containing nucleotide triphosphate hydrolases"/>
    <property type="match status" value="1"/>
</dbReference>
<feature type="domain" description="Sigma-54 factor interaction" evidence="3">
    <location>
        <begin position="328"/>
        <end position="495"/>
    </location>
</feature>
<dbReference type="InterPro" id="IPR027417">
    <property type="entry name" value="P-loop_NTPase"/>
</dbReference>
<dbReference type="PATRIC" id="fig|476272.21.peg.1410"/>
<dbReference type="Gene3D" id="3.40.50.2300">
    <property type="match status" value="1"/>
</dbReference>
<keyword evidence="5" id="KW-1185">Reference proteome</keyword>
<dbReference type="GeneID" id="86822878"/>
<reference evidence="4 5" key="2">
    <citation type="submission" date="2009-02" db="EMBL/GenBank/DDBJ databases">
        <title>Draft genome sequence of Blautia hydrogenotrophica DSM 10507 (Ruminococcus hydrogenotrophicus DSM 10507).</title>
        <authorList>
            <person name="Sudarsanam P."/>
            <person name="Ley R."/>
            <person name="Guruge J."/>
            <person name="Turnbaugh P.J."/>
            <person name="Mahowald M."/>
            <person name="Liep D."/>
            <person name="Gordon J."/>
        </authorList>
    </citation>
    <scope>NUCLEOTIDE SEQUENCE [LARGE SCALE GENOMIC DNA]</scope>
    <source>
        <strain evidence="5">DSM 10507 / JCM 14656 / S5a33</strain>
    </source>
</reference>
<dbReference type="eggNOG" id="COG3829">
    <property type="taxonomic scope" value="Bacteria"/>
</dbReference>
<keyword evidence="1" id="KW-0547">Nucleotide-binding</keyword>
<dbReference type="Pfam" id="PF06506">
    <property type="entry name" value="PrpR_N"/>
    <property type="match status" value="1"/>
</dbReference>
<evidence type="ECO:0000256" key="2">
    <source>
        <dbReference type="ARBA" id="ARBA00022840"/>
    </source>
</evidence>
<dbReference type="SUPFAM" id="SSF159800">
    <property type="entry name" value="PrpR receptor domain-like"/>
    <property type="match status" value="1"/>
</dbReference>
<dbReference type="Pfam" id="PF00158">
    <property type="entry name" value="Sigma54_activat"/>
    <property type="match status" value="1"/>
</dbReference>
<evidence type="ECO:0000259" key="3">
    <source>
        <dbReference type="PROSITE" id="PS50045"/>
    </source>
</evidence>
<dbReference type="PANTHER" id="PTHR32071">
    <property type="entry name" value="TRANSCRIPTIONAL REGULATORY PROTEIN"/>
    <property type="match status" value="1"/>
</dbReference>
<dbReference type="Proteomes" id="UP000003100">
    <property type="component" value="Unassembled WGS sequence"/>
</dbReference>
<dbReference type="InterPro" id="IPR010524">
    <property type="entry name" value="Sig_transdc_resp-reg_PrpR_N"/>
</dbReference>
<dbReference type="InterPro" id="IPR025662">
    <property type="entry name" value="Sigma_54_int_dom_ATP-bd_1"/>
</dbReference>
<proteinExistence type="predicted"/>
<dbReference type="EMBL" id="ACBZ01000175">
    <property type="protein sequence ID" value="EEG47848.1"/>
    <property type="molecule type" value="Genomic_DNA"/>
</dbReference>
<sequence>MNFGDNILIICTYQELMKQYRKILKEHHLNIDIEVMDNRYGKDMSKIFEYVAQFQKKGKEVIITRGFLAQQIGAHLPFKVIEIHIGAADMFRALYPLAGKGYTVGVVESEPYVKVAKQVAEILNISLNIYLVENVEDFEKGLLAAKRDGVDVVVGGAWHSYEEVFFQDYGIPYVVVESSVESIENSLQNALEMYTFSYEQQKKNELLEKILSFSEDGICVLDESGHPVLMNTYGEQILKEKEENQIEDFFAEIQRQMLSERDGHSDTLVEKIGDEYFLIQKIPLEVYGDSAGTIVIFKREMKIRDDEYLLRMKLSKKGMHAKYTLQDILGKSKIIRELKKRVERYATTDATVLILGESGTGKELFAQAIHNCSLRRNRPFVAINCSALPPQLLESELFGYVDGAFTGAKKEGKAGLFEMAHTGTLFLDEIGEMDLSMQTRLLRVLQEREIMRIGDNKVISVDVRVIVATNRDLYQEVLRGGEGGPLLSLKYFGYYDSAFAGT</sequence>
<dbReference type="RefSeq" id="WP_005951348.1">
    <property type="nucleotide sequence ID" value="NZ_CP136423.1"/>
</dbReference>
<reference evidence="4 5" key="1">
    <citation type="submission" date="2009-01" db="EMBL/GenBank/DDBJ databases">
        <authorList>
            <person name="Fulton L."/>
            <person name="Clifton S."/>
            <person name="Fulton B."/>
            <person name="Xu J."/>
            <person name="Minx P."/>
            <person name="Pepin K.H."/>
            <person name="Johnson M."/>
            <person name="Bhonagiri V."/>
            <person name="Nash W.E."/>
            <person name="Mardis E.R."/>
            <person name="Wilson R.K."/>
        </authorList>
    </citation>
    <scope>NUCLEOTIDE SEQUENCE [LARGE SCALE GENOMIC DNA]</scope>
    <source>
        <strain evidence="5">DSM 10507 / JCM 14656 / S5a33</strain>
    </source>
</reference>
<evidence type="ECO:0000313" key="4">
    <source>
        <dbReference type="EMBL" id="EEG47848.1"/>
    </source>
</evidence>
<dbReference type="GO" id="GO:0000156">
    <property type="term" value="F:phosphorelay response regulator activity"/>
    <property type="evidence" value="ECO:0007669"/>
    <property type="project" value="InterPro"/>
</dbReference>
<dbReference type="SUPFAM" id="SSF52540">
    <property type="entry name" value="P-loop containing nucleoside triphosphate hydrolases"/>
    <property type="match status" value="1"/>
</dbReference>
<accession>C0CQX0</accession>
<evidence type="ECO:0000256" key="1">
    <source>
        <dbReference type="ARBA" id="ARBA00022741"/>
    </source>
</evidence>
<dbReference type="HOGENOM" id="CLU_000445_8_5_9"/>
<name>C0CQX0_BLAHS</name>
<dbReference type="FunFam" id="3.40.50.300:FF:000006">
    <property type="entry name" value="DNA-binding transcriptional regulator NtrC"/>
    <property type="match status" value="1"/>
</dbReference>
<dbReference type="CDD" id="cd00009">
    <property type="entry name" value="AAA"/>
    <property type="match status" value="1"/>
</dbReference>
<protein>
    <recommendedName>
        <fullName evidence="3">Sigma-54 factor interaction domain-containing protein</fullName>
    </recommendedName>
</protein>
<dbReference type="AlphaFoldDB" id="C0CQX0"/>
<keyword evidence="2" id="KW-0067">ATP-binding</keyword>
<dbReference type="PROSITE" id="PS00675">
    <property type="entry name" value="SIGMA54_INTERACT_1"/>
    <property type="match status" value="1"/>
</dbReference>
<dbReference type="GO" id="GO:0003677">
    <property type="term" value="F:DNA binding"/>
    <property type="evidence" value="ECO:0007669"/>
    <property type="project" value="InterPro"/>
</dbReference>
<gene>
    <name evidence="4" type="ORF">RUMHYD_03283</name>
</gene>
<dbReference type="Gene3D" id="3.40.50.10660">
    <property type="entry name" value="PrpR receptor domain-like"/>
    <property type="match status" value="1"/>
</dbReference>
<dbReference type="InterPro" id="IPR002078">
    <property type="entry name" value="Sigma_54_int"/>
</dbReference>
<dbReference type="Gene3D" id="3.30.450.20">
    <property type="entry name" value="PAS domain"/>
    <property type="match status" value="1"/>
</dbReference>
<dbReference type="SMART" id="SM00382">
    <property type="entry name" value="AAA"/>
    <property type="match status" value="1"/>
</dbReference>
<dbReference type="PROSITE" id="PS50045">
    <property type="entry name" value="SIGMA54_INTERACT_4"/>
    <property type="match status" value="1"/>
</dbReference>
<organism evidence="4 5">
    <name type="scientific">Blautia hydrogenotrophica (strain DSM 10507 / JCM 14656 / S5a33)</name>
    <name type="common">Ruminococcus hydrogenotrophicus</name>
    <dbReference type="NCBI Taxonomy" id="476272"/>
    <lineage>
        <taxon>Bacteria</taxon>
        <taxon>Bacillati</taxon>
        <taxon>Bacillota</taxon>
        <taxon>Clostridia</taxon>
        <taxon>Lachnospirales</taxon>
        <taxon>Lachnospiraceae</taxon>
        <taxon>Blautia</taxon>
    </lineage>
</organism>
<dbReference type="InterPro" id="IPR025943">
    <property type="entry name" value="Sigma_54_int_dom_ATP-bd_2"/>
</dbReference>
<dbReference type="GO" id="GO:0005524">
    <property type="term" value="F:ATP binding"/>
    <property type="evidence" value="ECO:0007669"/>
    <property type="project" value="UniProtKB-KW"/>
</dbReference>
<evidence type="ECO:0000313" key="5">
    <source>
        <dbReference type="Proteomes" id="UP000003100"/>
    </source>
</evidence>